<reference evidence="1" key="2">
    <citation type="submission" date="2020-11" db="EMBL/GenBank/DDBJ databases">
        <authorList>
            <person name="McCartney M.A."/>
            <person name="Auch B."/>
            <person name="Kono T."/>
            <person name="Mallez S."/>
            <person name="Becker A."/>
            <person name="Gohl D.M."/>
            <person name="Silverstein K.A.T."/>
            <person name="Koren S."/>
            <person name="Bechman K.B."/>
            <person name="Herman A."/>
            <person name="Abrahante J.E."/>
            <person name="Garbe J."/>
        </authorList>
    </citation>
    <scope>NUCLEOTIDE SEQUENCE</scope>
    <source>
        <strain evidence="1">Duluth1</strain>
        <tissue evidence="1">Whole animal</tissue>
    </source>
</reference>
<keyword evidence="2" id="KW-1185">Reference proteome</keyword>
<gene>
    <name evidence="1" type="ORF">DPMN_014376</name>
</gene>
<dbReference type="Proteomes" id="UP000828390">
    <property type="component" value="Unassembled WGS sequence"/>
</dbReference>
<organism evidence="1 2">
    <name type="scientific">Dreissena polymorpha</name>
    <name type="common">Zebra mussel</name>
    <name type="synonym">Mytilus polymorpha</name>
    <dbReference type="NCBI Taxonomy" id="45954"/>
    <lineage>
        <taxon>Eukaryota</taxon>
        <taxon>Metazoa</taxon>
        <taxon>Spiralia</taxon>
        <taxon>Lophotrochozoa</taxon>
        <taxon>Mollusca</taxon>
        <taxon>Bivalvia</taxon>
        <taxon>Autobranchia</taxon>
        <taxon>Heteroconchia</taxon>
        <taxon>Euheterodonta</taxon>
        <taxon>Imparidentia</taxon>
        <taxon>Neoheterodontei</taxon>
        <taxon>Myida</taxon>
        <taxon>Dreissenoidea</taxon>
        <taxon>Dreissenidae</taxon>
        <taxon>Dreissena</taxon>
    </lineage>
</organism>
<sequence>MHALSNLFNIVLEKIMQETRHDHHTPIYNGGKHISNLKFTYDIDLIRQQNR</sequence>
<evidence type="ECO:0000313" key="2">
    <source>
        <dbReference type="Proteomes" id="UP000828390"/>
    </source>
</evidence>
<accession>A0A9D4N765</accession>
<name>A0A9D4N765_DREPO</name>
<dbReference type="EMBL" id="JAIWYP010000001">
    <property type="protein sequence ID" value="KAH3890300.1"/>
    <property type="molecule type" value="Genomic_DNA"/>
</dbReference>
<evidence type="ECO:0000313" key="1">
    <source>
        <dbReference type="EMBL" id="KAH3890300.1"/>
    </source>
</evidence>
<proteinExistence type="predicted"/>
<comment type="caution">
    <text evidence="1">The sequence shown here is derived from an EMBL/GenBank/DDBJ whole genome shotgun (WGS) entry which is preliminary data.</text>
</comment>
<reference evidence="1" key="1">
    <citation type="journal article" date="2019" name="bioRxiv">
        <title>The Genome of the Zebra Mussel, Dreissena polymorpha: A Resource for Invasive Species Research.</title>
        <authorList>
            <person name="McCartney M.A."/>
            <person name="Auch B."/>
            <person name="Kono T."/>
            <person name="Mallez S."/>
            <person name="Zhang Y."/>
            <person name="Obille A."/>
            <person name="Becker A."/>
            <person name="Abrahante J.E."/>
            <person name="Garbe J."/>
            <person name="Badalamenti J.P."/>
            <person name="Herman A."/>
            <person name="Mangelson H."/>
            <person name="Liachko I."/>
            <person name="Sullivan S."/>
            <person name="Sone E.D."/>
            <person name="Koren S."/>
            <person name="Silverstein K.A.T."/>
            <person name="Beckman K.B."/>
            <person name="Gohl D.M."/>
        </authorList>
    </citation>
    <scope>NUCLEOTIDE SEQUENCE</scope>
    <source>
        <strain evidence="1">Duluth1</strain>
        <tissue evidence="1">Whole animal</tissue>
    </source>
</reference>
<protein>
    <submittedName>
        <fullName evidence="1">Uncharacterized protein</fullName>
    </submittedName>
</protein>
<dbReference type="AlphaFoldDB" id="A0A9D4N765"/>